<evidence type="ECO:0000313" key="9">
    <source>
        <dbReference type="EMBL" id="PRY95055.1"/>
    </source>
</evidence>
<dbReference type="Pfam" id="PF03772">
    <property type="entry name" value="Competence"/>
    <property type="match status" value="1"/>
</dbReference>
<dbReference type="Pfam" id="PF13567">
    <property type="entry name" value="DUF4131"/>
    <property type="match status" value="1"/>
</dbReference>
<accession>A0A2T0X827</accession>
<feature type="domain" description="DUF4131" evidence="8">
    <location>
        <begin position="53"/>
        <end position="200"/>
    </location>
</feature>
<keyword evidence="10" id="KW-1185">Reference proteome</keyword>
<feature type="transmembrane region" description="Helical" evidence="6">
    <location>
        <begin position="346"/>
        <end position="363"/>
    </location>
</feature>
<organism evidence="9 10">
    <name type="scientific">Hasllibacter halocynthiae</name>
    <dbReference type="NCBI Taxonomy" id="595589"/>
    <lineage>
        <taxon>Bacteria</taxon>
        <taxon>Pseudomonadati</taxon>
        <taxon>Pseudomonadota</taxon>
        <taxon>Alphaproteobacteria</taxon>
        <taxon>Rhodobacterales</taxon>
        <taxon>Roseobacteraceae</taxon>
        <taxon>Hasllibacter</taxon>
    </lineage>
</organism>
<evidence type="ECO:0000256" key="1">
    <source>
        <dbReference type="ARBA" id="ARBA00004651"/>
    </source>
</evidence>
<feature type="transmembrane region" description="Helical" evidence="6">
    <location>
        <begin position="28"/>
        <end position="45"/>
    </location>
</feature>
<dbReference type="InterPro" id="IPR004477">
    <property type="entry name" value="ComEC_N"/>
</dbReference>
<dbReference type="OrthoDB" id="9790149at2"/>
<evidence type="ECO:0000256" key="3">
    <source>
        <dbReference type="ARBA" id="ARBA00022692"/>
    </source>
</evidence>
<dbReference type="InterPro" id="IPR025405">
    <property type="entry name" value="DUF4131"/>
</dbReference>
<evidence type="ECO:0000259" key="8">
    <source>
        <dbReference type="Pfam" id="PF13567"/>
    </source>
</evidence>
<dbReference type="GO" id="GO:0005886">
    <property type="term" value="C:plasma membrane"/>
    <property type="evidence" value="ECO:0007669"/>
    <property type="project" value="UniProtKB-SubCell"/>
</dbReference>
<dbReference type="PANTHER" id="PTHR30619:SF1">
    <property type="entry name" value="RECOMBINATION PROTEIN 2"/>
    <property type="match status" value="1"/>
</dbReference>
<evidence type="ECO:0000256" key="2">
    <source>
        <dbReference type="ARBA" id="ARBA00022475"/>
    </source>
</evidence>
<name>A0A2T0X827_9RHOB</name>
<dbReference type="AlphaFoldDB" id="A0A2T0X827"/>
<keyword evidence="5 6" id="KW-0472">Membrane</keyword>
<sequence length="673" mass="69694">MADLGLHRAAGTRPRPAAWAEGQRGHRLPWVPVLLGTGICGWFALRFEPGAGFYAAAASAVALALLSGRRLPLAAVAVALLAGGLLLAGARAHWVAGPVLGFRYYGPVEGRVVAIDRSASGKVRVTLDRVRLEDVRPARTPARVRLSLHGEGGTLPRPGLLIGVTAHLSPPSGPVEPGGFDFRRKAWFERIGAVGYARAPPVALVRPEGGMPVFRLRRAIAAGVMERLEGDTGTVAAALLTGDRAEIDPAVRDRLRATNLAHLLAISGLHMGLLTGVVFGAVRFGLALVPAVSLRVPAKRIAAGAALAAGAGYYLLSGGSVATERAFVMVAVALGAVMLDRRAITLRAVAVAACVVLVLRPEAVTGPGFQMSFAATTALVAAFGAIRGRVPRAPGWAQFLGATVFSSAVAGLATAPFAAAHFNIWSSWGLVANLLSVPVMGAVVMPCAVAAAVLWPLGLEGVPLWIMGAGIDWILFVAEEVASWEGAVRGVPAPPPAVLPLVTLGGLALCLWQGRGRLAGLAPVAAALMVWMQAERPPVLIAEGGGLVGAMTPEGRALSRERGDGFAGRLWLENDGDRAGREVASARLPGAPWSASLPDGGRIVHLPGIRGMERLEEVCREGALVVTNVPDRNAPPGCTLMGPEALRRTGAIAWTAGGPRTAAEATGPRLWVR</sequence>
<feature type="transmembrane region" description="Helical" evidence="6">
    <location>
        <begin position="369"/>
        <end position="387"/>
    </location>
</feature>
<keyword evidence="3 6" id="KW-0812">Transmembrane</keyword>
<feature type="transmembrane region" description="Helical" evidence="6">
    <location>
        <begin position="462"/>
        <end position="478"/>
    </location>
</feature>
<feature type="transmembrane region" description="Helical" evidence="6">
    <location>
        <begin position="430"/>
        <end position="455"/>
    </location>
</feature>
<feature type="transmembrane region" description="Helical" evidence="6">
    <location>
        <begin position="399"/>
        <end position="424"/>
    </location>
</feature>
<proteinExistence type="predicted"/>
<evidence type="ECO:0000259" key="7">
    <source>
        <dbReference type="Pfam" id="PF03772"/>
    </source>
</evidence>
<evidence type="ECO:0000256" key="4">
    <source>
        <dbReference type="ARBA" id="ARBA00022989"/>
    </source>
</evidence>
<keyword evidence="2" id="KW-1003">Cell membrane</keyword>
<dbReference type="EMBL" id="PVTT01000001">
    <property type="protein sequence ID" value="PRY95055.1"/>
    <property type="molecule type" value="Genomic_DNA"/>
</dbReference>
<evidence type="ECO:0000256" key="5">
    <source>
        <dbReference type="ARBA" id="ARBA00023136"/>
    </source>
</evidence>
<protein>
    <submittedName>
        <fullName evidence="9">Competence protein ComEC</fullName>
    </submittedName>
</protein>
<feature type="transmembrane region" description="Helical" evidence="6">
    <location>
        <begin position="493"/>
        <end position="512"/>
    </location>
</feature>
<evidence type="ECO:0000313" key="10">
    <source>
        <dbReference type="Proteomes" id="UP000238801"/>
    </source>
</evidence>
<feature type="transmembrane region" description="Helical" evidence="6">
    <location>
        <begin position="51"/>
        <end position="66"/>
    </location>
</feature>
<comment type="caution">
    <text evidence="9">The sequence shown here is derived from an EMBL/GenBank/DDBJ whole genome shotgun (WGS) entry which is preliminary data.</text>
</comment>
<dbReference type="RefSeq" id="WP_106159486.1">
    <property type="nucleotide sequence ID" value="NZ_PVTT01000001.1"/>
</dbReference>
<feature type="transmembrane region" description="Helical" evidence="6">
    <location>
        <begin position="260"/>
        <end position="286"/>
    </location>
</feature>
<feature type="transmembrane region" description="Helical" evidence="6">
    <location>
        <begin position="73"/>
        <end position="94"/>
    </location>
</feature>
<feature type="domain" description="ComEC/Rec2-related protein" evidence="7">
    <location>
        <begin position="239"/>
        <end position="514"/>
    </location>
</feature>
<evidence type="ECO:0000256" key="6">
    <source>
        <dbReference type="SAM" id="Phobius"/>
    </source>
</evidence>
<dbReference type="Proteomes" id="UP000238801">
    <property type="component" value="Unassembled WGS sequence"/>
</dbReference>
<dbReference type="NCBIfam" id="TIGR00360">
    <property type="entry name" value="ComEC_N-term"/>
    <property type="match status" value="1"/>
</dbReference>
<gene>
    <name evidence="9" type="ORF">BCF33_0667</name>
</gene>
<reference evidence="9 10" key="1">
    <citation type="submission" date="2018-03" db="EMBL/GenBank/DDBJ databases">
        <title>Genomic Encyclopedia of Archaeal and Bacterial Type Strains, Phase II (KMG-II): from individual species to whole genera.</title>
        <authorList>
            <person name="Goeker M."/>
        </authorList>
    </citation>
    <scope>NUCLEOTIDE SEQUENCE [LARGE SCALE GENOMIC DNA]</scope>
    <source>
        <strain evidence="9 10">DSM 29318</strain>
    </source>
</reference>
<feature type="transmembrane region" description="Helical" evidence="6">
    <location>
        <begin position="298"/>
        <end position="316"/>
    </location>
</feature>
<dbReference type="InterPro" id="IPR052159">
    <property type="entry name" value="Competence_DNA_uptake"/>
</dbReference>
<dbReference type="PANTHER" id="PTHR30619">
    <property type="entry name" value="DNA INTERNALIZATION/COMPETENCE PROTEIN COMEC/REC2"/>
    <property type="match status" value="1"/>
</dbReference>
<keyword evidence="4 6" id="KW-1133">Transmembrane helix</keyword>
<comment type="subcellular location">
    <subcellularLocation>
        <location evidence="1">Cell membrane</location>
        <topology evidence="1">Multi-pass membrane protein</topology>
    </subcellularLocation>
</comment>